<keyword evidence="3" id="KW-0732">Signal</keyword>
<comment type="similarity">
    <text evidence="1">Belongs to the peptidase S13 family.</text>
</comment>
<keyword evidence="4" id="KW-0121">Carboxypeptidase</keyword>
<evidence type="ECO:0000313" key="5">
    <source>
        <dbReference type="Proteomes" id="UP000054978"/>
    </source>
</evidence>
<dbReference type="PANTHER" id="PTHR30023:SF0">
    <property type="entry name" value="PENICILLIN-SENSITIVE CARBOXYPEPTIDASE A"/>
    <property type="match status" value="1"/>
</dbReference>
<dbReference type="Pfam" id="PF02113">
    <property type="entry name" value="Peptidase_S13"/>
    <property type="match status" value="1"/>
</dbReference>
<dbReference type="Proteomes" id="UP000054978">
    <property type="component" value="Unassembled WGS sequence"/>
</dbReference>
<dbReference type="GO" id="GO:0006508">
    <property type="term" value="P:proteolysis"/>
    <property type="evidence" value="ECO:0007669"/>
    <property type="project" value="InterPro"/>
</dbReference>
<dbReference type="Gene3D" id="3.50.80.20">
    <property type="entry name" value="D-Ala-D-Ala carboxypeptidase C, peptidase S13"/>
    <property type="match status" value="1"/>
</dbReference>
<dbReference type="InterPro" id="IPR000667">
    <property type="entry name" value="Peptidase_S13"/>
</dbReference>
<keyword evidence="2 4" id="KW-0378">Hydrolase</keyword>
<name>A0A158B6H4_9BURK</name>
<dbReference type="PANTHER" id="PTHR30023">
    <property type="entry name" value="D-ALANYL-D-ALANINE CARBOXYPEPTIDASE"/>
    <property type="match status" value="1"/>
</dbReference>
<dbReference type="EC" id="3.4.16.4" evidence="4"/>
<keyword evidence="4" id="KW-0645">Protease</keyword>
<dbReference type="STRING" id="1777144.AWB83_02861"/>
<dbReference type="GO" id="GO:0000270">
    <property type="term" value="P:peptidoglycan metabolic process"/>
    <property type="evidence" value="ECO:0007669"/>
    <property type="project" value="TreeGrafter"/>
</dbReference>
<dbReference type="AlphaFoldDB" id="A0A158B6H4"/>
<accession>A0A158B6H4</accession>
<comment type="caution">
    <text evidence="4">The sequence shown here is derived from an EMBL/GenBank/DDBJ whole genome shotgun (WGS) entry which is preliminary data.</text>
</comment>
<feature type="chain" id="PRO_5007621493" evidence="3">
    <location>
        <begin position="22"/>
        <end position="551"/>
    </location>
</feature>
<dbReference type="EMBL" id="FCOB02000012">
    <property type="protein sequence ID" value="SAK65695.1"/>
    <property type="molecule type" value="Genomic_DNA"/>
</dbReference>
<protein>
    <submittedName>
        <fullName evidence="4">D-alanyl-D-alanine carboxypeptidase</fullName>
        <ecNumber evidence="4">3.4.16.4</ecNumber>
    </submittedName>
</protein>
<dbReference type="Gene3D" id="3.40.710.10">
    <property type="entry name" value="DD-peptidase/beta-lactamase superfamily"/>
    <property type="match status" value="1"/>
</dbReference>
<gene>
    <name evidence="4" type="primary">dac</name>
    <name evidence="4" type="ORF">AWB83_02861</name>
</gene>
<proteinExistence type="inferred from homology"/>
<reference evidence="4" key="1">
    <citation type="submission" date="2016-01" db="EMBL/GenBank/DDBJ databases">
        <authorList>
            <person name="Peeters C."/>
        </authorList>
    </citation>
    <scope>NUCLEOTIDE SEQUENCE [LARGE SCALE GENOMIC DNA]</scope>
    <source>
        <strain evidence="4">LMG 29326</strain>
    </source>
</reference>
<evidence type="ECO:0000256" key="1">
    <source>
        <dbReference type="ARBA" id="ARBA00006096"/>
    </source>
</evidence>
<evidence type="ECO:0000256" key="2">
    <source>
        <dbReference type="ARBA" id="ARBA00022801"/>
    </source>
</evidence>
<dbReference type="SUPFAM" id="SSF56601">
    <property type="entry name" value="beta-lactamase/transpeptidase-like"/>
    <property type="match status" value="1"/>
</dbReference>
<evidence type="ECO:0000313" key="4">
    <source>
        <dbReference type="EMBL" id="SAK65695.1"/>
    </source>
</evidence>
<feature type="signal peptide" evidence="3">
    <location>
        <begin position="1"/>
        <end position="21"/>
    </location>
</feature>
<dbReference type="GO" id="GO:0009002">
    <property type="term" value="F:serine-type D-Ala-D-Ala carboxypeptidase activity"/>
    <property type="evidence" value="ECO:0007669"/>
    <property type="project" value="UniProtKB-EC"/>
</dbReference>
<organism evidence="4 5">
    <name type="scientific">Caballeronia ptereochthonis</name>
    <dbReference type="NCBI Taxonomy" id="1777144"/>
    <lineage>
        <taxon>Bacteria</taxon>
        <taxon>Pseudomonadati</taxon>
        <taxon>Pseudomonadota</taxon>
        <taxon>Betaproteobacteria</taxon>
        <taxon>Burkholderiales</taxon>
        <taxon>Burkholderiaceae</taxon>
        <taxon>Caballeronia</taxon>
    </lineage>
</organism>
<dbReference type="RefSeq" id="WP_087046351.1">
    <property type="nucleotide sequence ID" value="NZ_FCOB02000012.1"/>
</dbReference>
<sequence length="551" mass="57538">MIPLSGSPARLAALALPCALAALVASVAACGGSDSPNTSVPDSITQVMKKPMYQGSTWALRVVDLTSGNVIYDMNSNAQLYIGSVRKLFSQGALLDQYGAQHQFQTPVYRTGTVDATGTLNGNLVLVASGDLSMGGRTNADGTLAWTNFDHNEADNLGNAQITAPDPLAGYDAIAAQVAAAGIRKINGEVVIDDRLFQPFDFRGEFDVRPIFVNDDVVDVIINQGSAGSATPVDYRPKSSAFTMQSTLTTTAAGTDDSIKLAPEAPTCIGAPNCTGALSGTIPADFVPPIVPSFPLIQTFRITQPSNYARTVLIEALVRAGVTVTASTVENNPVQLLPAQNAYSADARVAQLTSQPWSEYAKWILKVSYNIGADTSLMLFGLANNGSTTLDAALAAENATLSNAYKVPMDQTHFIDGSGGGDTTATAIAVIAMLRAMNGRPTFPTYVDSLPFLGVDGSLASTTGFESDPTLAGAKGKVYAKTGTYVTGTETNGVVTTTLKGQALGGYVDTKSGRRLAFALVVNNVPISGLPDVIKVFNDQGTIAANIWKLQ</sequence>
<dbReference type="OrthoDB" id="9802627at2"/>
<keyword evidence="5" id="KW-1185">Reference proteome</keyword>
<evidence type="ECO:0000256" key="3">
    <source>
        <dbReference type="SAM" id="SignalP"/>
    </source>
</evidence>
<dbReference type="InterPro" id="IPR012338">
    <property type="entry name" value="Beta-lactam/transpept-like"/>
</dbReference>